<feature type="domain" description="ABC transmembrane type-1" evidence="14">
    <location>
        <begin position="188"/>
        <end position="463"/>
    </location>
</feature>
<dbReference type="InterPro" id="IPR036640">
    <property type="entry name" value="ABC1_TM_sf"/>
</dbReference>
<evidence type="ECO:0000256" key="11">
    <source>
        <dbReference type="SAM" id="MobiDB-lite"/>
    </source>
</evidence>
<keyword evidence="9 12" id="KW-0472">Membrane</keyword>
<comment type="caution">
    <text evidence="15">The sequence shown here is derived from an EMBL/GenBank/DDBJ whole genome shotgun (WGS) entry which is preliminary data.</text>
</comment>
<feature type="region of interest" description="Disordered" evidence="11">
    <location>
        <begin position="1187"/>
        <end position="1207"/>
    </location>
</feature>
<keyword evidence="5" id="KW-0677">Repeat</keyword>
<feature type="domain" description="ABC transporter" evidence="13">
    <location>
        <begin position="575"/>
        <end position="800"/>
    </location>
</feature>
<comment type="subcellular location">
    <subcellularLocation>
        <location evidence="1">Endomembrane system</location>
        <topology evidence="1">Multi-pass membrane protein</topology>
    </subcellularLocation>
</comment>
<feature type="domain" description="ABC transporter" evidence="13">
    <location>
        <begin position="1211"/>
        <end position="1446"/>
    </location>
</feature>
<feature type="transmembrane region" description="Helical" evidence="12">
    <location>
        <begin position="1009"/>
        <end position="1027"/>
    </location>
</feature>
<dbReference type="PROSITE" id="PS50893">
    <property type="entry name" value="ABC_TRANSPORTER_2"/>
    <property type="match status" value="2"/>
</dbReference>
<evidence type="ECO:0000256" key="1">
    <source>
        <dbReference type="ARBA" id="ARBA00004127"/>
    </source>
</evidence>
<feature type="transmembrane region" description="Helical" evidence="12">
    <location>
        <begin position="891"/>
        <end position="916"/>
    </location>
</feature>
<dbReference type="InterPro" id="IPR011527">
    <property type="entry name" value="ABC1_TM_dom"/>
</dbReference>
<dbReference type="InterPro" id="IPR003593">
    <property type="entry name" value="AAA+_ATPase"/>
</dbReference>
<evidence type="ECO:0000259" key="13">
    <source>
        <dbReference type="PROSITE" id="PS50893"/>
    </source>
</evidence>
<dbReference type="FunFam" id="3.40.50.300:FF:000997">
    <property type="entry name" value="Multidrug resistance-associated protein 1"/>
    <property type="match status" value="1"/>
</dbReference>
<evidence type="ECO:0000256" key="2">
    <source>
        <dbReference type="ARBA" id="ARBA00009726"/>
    </source>
</evidence>
<dbReference type="GO" id="GO:0016887">
    <property type="term" value="F:ATP hydrolysis activity"/>
    <property type="evidence" value="ECO:0007669"/>
    <property type="project" value="InterPro"/>
</dbReference>
<feature type="region of interest" description="Disordered" evidence="11">
    <location>
        <begin position="807"/>
        <end position="851"/>
    </location>
</feature>
<dbReference type="FunFam" id="1.20.1560.10:FF:000013">
    <property type="entry name" value="ABC transporter C family member 2"/>
    <property type="match status" value="1"/>
</dbReference>
<accession>A0A9P6U1T8</accession>
<dbReference type="Pfam" id="PF00005">
    <property type="entry name" value="ABC_tran"/>
    <property type="match status" value="2"/>
</dbReference>
<name>A0A9P6U1T8_9FUNG</name>
<dbReference type="InterPro" id="IPR027417">
    <property type="entry name" value="P-loop_NTPase"/>
</dbReference>
<keyword evidence="3" id="KW-0813">Transport</keyword>
<evidence type="ECO:0000313" key="15">
    <source>
        <dbReference type="EMBL" id="KAG0255528.1"/>
    </source>
</evidence>
<dbReference type="PANTHER" id="PTHR24223">
    <property type="entry name" value="ATP-BINDING CASSETTE SUB-FAMILY C"/>
    <property type="match status" value="1"/>
</dbReference>
<dbReference type="PROSITE" id="PS00211">
    <property type="entry name" value="ABC_TRANSPORTER_1"/>
    <property type="match status" value="2"/>
</dbReference>
<evidence type="ECO:0000256" key="8">
    <source>
        <dbReference type="ARBA" id="ARBA00022989"/>
    </source>
</evidence>
<keyword evidence="6" id="KW-0547">Nucleotide-binding</keyword>
<feature type="region of interest" description="Disordered" evidence="11">
    <location>
        <begin position="523"/>
        <end position="578"/>
    </location>
</feature>
<evidence type="ECO:0000256" key="3">
    <source>
        <dbReference type="ARBA" id="ARBA00022448"/>
    </source>
</evidence>
<sequence length="1454" mass="161565">MPNPSSTLLLYWLFTALVSLFPTRSLIEDRGLGDSVALLKLLFMITSFVVFGLENIPKPGYRTLGRPNVERFVQANPSPEPYSNFFARITFFWIFPLLNKGRKKALRMDDIWSLHPKMLSYPLFLTSRARIDADEAIAREKQRAAGIDPTSKPYPVRLLHVLAYTIGWIYASAAIPRLLWIAAHYSKPIIFSSLIGFVGSHSAASTENPDESEPAWKGYGLVLAVFCSSLLAGLFDAQFQNICFQASIRARGVLIGLIYRKALRLSSTTKQEGIGAIVNHISSDVDKVLELFLLMHTVWSAFIEMAVGLVLLYQQIKYAMFSSLAILVSTIFLVGLVAPHTGKALGAVLKENDSRIKLVNELVNHIKSIKLYAWERFFVNNISDARLRQLNALRRFWYIVTVQATILNVAPNFSQFAALATYAAIATKEAPLDIQRIFTAITLLQMIDSPLSVLSGSLSQVFNGLVCYRRLQSFLESEEINDENVSNHPNADDSHIAYEIKDGTFGWYSPASIKAIAEKREKEAEEKSKKEAKQNVEAKKDRKDTKAVTDKKEAEDEKQRMAEKESDGESAASSDEKVSVAKAPVAVDDIHGPVLHNISISIKRGSLTAVVGRVGEGKSSLVGALLGEMHKYGGSVHSYGSLAYVAQSAWIRNDTVRNNILFGHEYDKERYLQVVKACALVPDFKMLVKGDRTIVGEKGINLSGGQKQRISIARAIYANADVYIFDDPLSAVDAHVDRHIFEEAITKILAGKTRILVTNGVVHLKKADQIIVVKQGRIAQDGTYTSLLHDTDGDLYRMISESTLVVTKETDDTKSEGSYSDHTGDTDTDDGTEASEAGERPGLPRRRTTKVADDDLDLDDHANEVDSEITTEGRVSIAVYKYYFKSIGHPALIAFSFICVAFLGCNIAVKLWLQAWGNDNSRDTPTHDNTYWVCTYLAWELAGTLVLIFAIMASTIVLARKASKALHSSTLIPMVRSPMAFFDTTSSGKVINRFSHDINQIDLRIPMDMLNMFFIVMANVMQFAFFIAATPYFLILMVPLFGCYFFLSSYFLISSRELKRLDSAARSPMYSHFNETLSGLATIRAYKDSDRFSTQASNMLDQSQQVFYLTNSTTRWLQMMLELLSNVVVTFISIMAVVQRSSASAGIFAIVLSQITSFTILVRRFMTTYCQLETNVVSVERLKEYSSLPPEGRDEIPDSKTDESWPQQGGIKFHNYSTRYREGLDCVLKNIDLSIHPGERIGIVGRTGAGKSSITMALFRIIEAVEGNISIDGIDISTLGLTELRSRLAIIPQDPFLFGSTIRCNLDPFEKYQDADIWAALESASLKTYVSSLPEGIHTVIKNGGESMSLGQRQLMSLARAMIQQHIKVICLDEATAAIDIETDNAIQRALRKSFQGCTVLTIAHRINTIMDSDRILVLDGGRVAEFDKPATLLSNLNSIFFSLANSHTGASNE</sequence>
<dbReference type="CDD" id="cd03250">
    <property type="entry name" value="ABCC_MRP_domain1"/>
    <property type="match status" value="1"/>
</dbReference>
<evidence type="ECO:0000256" key="9">
    <source>
        <dbReference type="ARBA" id="ARBA00023136"/>
    </source>
</evidence>
<feature type="transmembrane region" description="Helical" evidence="12">
    <location>
        <begin position="6"/>
        <end position="23"/>
    </location>
</feature>
<dbReference type="GO" id="GO:0005524">
    <property type="term" value="F:ATP binding"/>
    <property type="evidence" value="ECO:0007669"/>
    <property type="project" value="UniProtKB-KW"/>
</dbReference>
<organism evidence="15 16">
    <name type="scientific">Actinomortierella ambigua</name>
    <dbReference type="NCBI Taxonomy" id="1343610"/>
    <lineage>
        <taxon>Eukaryota</taxon>
        <taxon>Fungi</taxon>
        <taxon>Fungi incertae sedis</taxon>
        <taxon>Mucoromycota</taxon>
        <taxon>Mortierellomycotina</taxon>
        <taxon>Mortierellomycetes</taxon>
        <taxon>Mortierellales</taxon>
        <taxon>Mortierellaceae</taxon>
        <taxon>Actinomortierella</taxon>
    </lineage>
</organism>
<dbReference type="PROSITE" id="PS50929">
    <property type="entry name" value="ABC_TM1F"/>
    <property type="match status" value="2"/>
</dbReference>
<keyword evidence="10" id="KW-0325">Glycoprotein</keyword>
<dbReference type="CDD" id="cd18579">
    <property type="entry name" value="ABC_6TM_ABCC_D1"/>
    <property type="match status" value="1"/>
</dbReference>
<dbReference type="SUPFAM" id="SSF90123">
    <property type="entry name" value="ABC transporter transmembrane region"/>
    <property type="match status" value="2"/>
</dbReference>
<dbReference type="InterPro" id="IPR050173">
    <property type="entry name" value="ABC_transporter_C-like"/>
</dbReference>
<dbReference type="EMBL" id="JAAAJB010000456">
    <property type="protein sequence ID" value="KAG0255528.1"/>
    <property type="molecule type" value="Genomic_DNA"/>
</dbReference>
<feature type="transmembrane region" description="Helical" evidence="12">
    <location>
        <begin position="161"/>
        <end position="183"/>
    </location>
</feature>
<dbReference type="Pfam" id="PF00664">
    <property type="entry name" value="ABC_membrane"/>
    <property type="match status" value="2"/>
</dbReference>
<dbReference type="Proteomes" id="UP000807716">
    <property type="component" value="Unassembled WGS sequence"/>
</dbReference>
<feature type="transmembrane region" description="Helical" evidence="12">
    <location>
        <begin position="936"/>
        <end position="959"/>
    </location>
</feature>
<dbReference type="SMART" id="SM00382">
    <property type="entry name" value="AAA"/>
    <property type="match status" value="2"/>
</dbReference>
<evidence type="ECO:0000256" key="4">
    <source>
        <dbReference type="ARBA" id="ARBA00022692"/>
    </source>
</evidence>
<dbReference type="FunFam" id="3.40.50.300:FF:000074">
    <property type="entry name" value="Multidrug resistance-associated protein 5 isoform 1"/>
    <property type="match status" value="1"/>
</dbReference>
<dbReference type="PANTHER" id="PTHR24223:SF399">
    <property type="entry name" value="ABC TRANSPORTER ATNG"/>
    <property type="match status" value="1"/>
</dbReference>
<dbReference type="SUPFAM" id="SSF52540">
    <property type="entry name" value="P-loop containing nucleoside triphosphate hydrolases"/>
    <property type="match status" value="2"/>
</dbReference>
<dbReference type="OrthoDB" id="6500128at2759"/>
<feature type="compositionally biased region" description="Basic and acidic residues" evidence="11">
    <location>
        <begin position="523"/>
        <end position="567"/>
    </location>
</feature>
<keyword evidence="16" id="KW-1185">Reference proteome</keyword>
<evidence type="ECO:0000259" key="14">
    <source>
        <dbReference type="PROSITE" id="PS50929"/>
    </source>
</evidence>
<feature type="transmembrane region" description="Helical" evidence="12">
    <location>
        <begin position="318"/>
        <end position="338"/>
    </location>
</feature>
<protein>
    <submittedName>
        <fullName evidence="15">Uncharacterized protein</fullName>
    </submittedName>
</protein>
<dbReference type="GO" id="GO:0140359">
    <property type="term" value="F:ABC-type transporter activity"/>
    <property type="evidence" value="ECO:0007669"/>
    <property type="project" value="InterPro"/>
</dbReference>
<comment type="similarity">
    <text evidence="2">Belongs to the ABC transporter superfamily. ABCC family. Conjugate transporter (TC 3.A.1.208) subfamily.</text>
</comment>
<evidence type="ECO:0000256" key="6">
    <source>
        <dbReference type="ARBA" id="ARBA00022741"/>
    </source>
</evidence>
<reference evidence="15" key="1">
    <citation type="journal article" date="2020" name="Fungal Divers.">
        <title>Resolving the Mortierellaceae phylogeny through synthesis of multi-gene phylogenetics and phylogenomics.</title>
        <authorList>
            <person name="Vandepol N."/>
            <person name="Liber J."/>
            <person name="Desiro A."/>
            <person name="Na H."/>
            <person name="Kennedy M."/>
            <person name="Barry K."/>
            <person name="Grigoriev I.V."/>
            <person name="Miller A.N."/>
            <person name="O'Donnell K."/>
            <person name="Stajich J.E."/>
            <person name="Bonito G."/>
        </authorList>
    </citation>
    <scope>NUCLEOTIDE SEQUENCE</scope>
    <source>
        <strain evidence="15">BC1065</strain>
    </source>
</reference>
<evidence type="ECO:0000256" key="7">
    <source>
        <dbReference type="ARBA" id="ARBA00022840"/>
    </source>
</evidence>
<keyword evidence="4 12" id="KW-0812">Transmembrane</keyword>
<proteinExistence type="inferred from homology"/>
<dbReference type="Gene3D" id="1.20.1560.10">
    <property type="entry name" value="ABC transporter type 1, transmembrane domain"/>
    <property type="match status" value="2"/>
</dbReference>
<dbReference type="CDD" id="cd03244">
    <property type="entry name" value="ABCC_MRP_domain2"/>
    <property type="match status" value="1"/>
</dbReference>
<feature type="compositionally biased region" description="Basic and acidic residues" evidence="11">
    <location>
        <begin position="1191"/>
        <end position="1203"/>
    </location>
</feature>
<dbReference type="InterPro" id="IPR003439">
    <property type="entry name" value="ABC_transporter-like_ATP-bd"/>
</dbReference>
<dbReference type="InterPro" id="IPR044746">
    <property type="entry name" value="ABCC_6TM_D1"/>
</dbReference>
<keyword evidence="8 12" id="KW-1133">Transmembrane helix</keyword>
<evidence type="ECO:0000313" key="16">
    <source>
        <dbReference type="Proteomes" id="UP000807716"/>
    </source>
</evidence>
<feature type="transmembrane region" description="Helical" evidence="12">
    <location>
        <begin position="1144"/>
        <end position="1162"/>
    </location>
</feature>
<feature type="domain" description="ABC transmembrane type-1" evidence="14">
    <location>
        <begin position="941"/>
        <end position="1174"/>
    </location>
</feature>
<feature type="transmembrane region" description="Helical" evidence="12">
    <location>
        <begin position="1033"/>
        <end position="1053"/>
    </location>
</feature>
<evidence type="ECO:0000256" key="12">
    <source>
        <dbReference type="SAM" id="Phobius"/>
    </source>
</evidence>
<dbReference type="Gene3D" id="3.40.50.300">
    <property type="entry name" value="P-loop containing nucleotide triphosphate hydrolases"/>
    <property type="match status" value="2"/>
</dbReference>
<dbReference type="InterPro" id="IPR017871">
    <property type="entry name" value="ABC_transporter-like_CS"/>
</dbReference>
<dbReference type="InterPro" id="IPR044726">
    <property type="entry name" value="ABCC_6TM_D2"/>
</dbReference>
<evidence type="ECO:0000256" key="10">
    <source>
        <dbReference type="ARBA" id="ARBA00023180"/>
    </source>
</evidence>
<feature type="transmembrane region" description="Helical" evidence="12">
    <location>
        <begin position="1119"/>
        <end position="1138"/>
    </location>
</feature>
<dbReference type="CDD" id="cd18580">
    <property type="entry name" value="ABC_6TM_ABCC_D2"/>
    <property type="match status" value="1"/>
</dbReference>
<feature type="transmembrane region" description="Helical" evidence="12">
    <location>
        <begin position="35"/>
        <end position="53"/>
    </location>
</feature>
<gene>
    <name evidence="15" type="ORF">DFQ27_006214</name>
</gene>
<dbReference type="GO" id="GO:0012505">
    <property type="term" value="C:endomembrane system"/>
    <property type="evidence" value="ECO:0007669"/>
    <property type="project" value="UniProtKB-SubCell"/>
</dbReference>
<keyword evidence="7" id="KW-0067">ATP-binding</keyword>
<dbReference type="GO" id="GO:0016020">
    <property type="term" value="C:membrane"/>
    <property type="evidence" value="ECO:0007669"/>
    <property type="project" value="InterPro"/>
</dbReference>
<feature type="transmembrane region" description="Helical" evidence="12">
    <location>
        <begin position="291"/>
        <end position="312"/>
    </location>
</feature>
<evidence type="ECO:0000256" key="5">
    <source>
        <dbReference type="ARBA" id="ARBA00022737"/>
    </source>
</evidence>